<evidence type="ECO:0000256" key="5">
    <source>
        <dbReference type="ARBA" id="ARBA00023118"/>
    </source>
</evidence>
<name>A0A1J5Q2H3_9ZZZZ</name>
<dbReference type="PANTHER" id="PTHR34047:SF8">
    <property type="entry name" value="PROTEIN YKFC"/>
    <property type="match status" value="1"/>
</dbReference>
<keyword evidence="3" id="KW-0479">Metal-binding</keyword>
<dbReference type="GO" id="GO:0051607">
    <property type="term" value="P:defense response to virus"/>
    <property type="evidence" value="ECO:0007669"/>
    <property type="project" value="UniProtKB-KW"/>
</dbReference>
<reference evidence="9" key="1">
    <citation type="submission" date="2016-10" db="EMBL/GenBank/DDBJ databases">
        <title>Sequence of Gallionella enrichment culture.</title>
        <authorList>
            <person name="Poehlein A."/>
            <person name="Muehling M."/>
            <person name="Daniel R."/>
        </authorList>
    </citation>
    <scope>NUCLEOTIDE SEQUENCE</scope>
</reference>
<evidence type="ECO:0000259" key="8">
    <source>
        <dbReference type="PROSITE" id="PS50878"/>
    </source>
</evidence>
<dbReference type="GO" id="GO:0003964">
    <property type="term" value="F:RNA-directed DNA polymerase activity"/>
    <property type="evidence" value="ECO:0007669"/>
    <property type="project" value="UniProtKB-EC"/>
</dbReference>
<dbReference type="InterPro" id="IPR051083">
    <property type="entry name" value="GrpII_Intron_Splice-Mob/Def"/>
</dbReference>
<dbReference type="InterPro" id="IPR000123">
    <property type="entry name" value="Reverse_transcriptase_msDNA"/>
</dbReference>
<keyword evidence="4" id="KW-0460">Magnesium</keyword>
<organism evidence="9">
    <name type="scientific">mine drainage metagenome</name>
    <dbReference type="NCBI Taxonomy" id="410659"/>
    <lineage>
        <taxon>unclassified sequences</taxon>
        <taxon>metagenomes</taxon>
        <taxon>ecological metagenomes</taxon>
    </lineage>
</organism>
<gene>
    <name evidence="9" type="primary">ltrA_6</name>
    <name evidence="9" type="ORF">GALL_407920</name>
</gene>
<dbReference type="GO" id="GO:0046872">
    <property type="term" value="F:metal ion binding"/>
    <property type="evidence" value="ECO:0007669"/>
    <property type="project" value="UniProtKB-KW"/>
</dbReference>
<dbReference type="InterPro" id="IPR000477">
    <property type="entry name" value="RT_dom"/>
</dbReference>
<dbReference type="InterPro" id="IPR043128">
    <property type="entry name" value="Rev_trsase/Diguanyl_cyclase"/>
</dbReference>
<dbReference type="PROSITE" id="PS50878">
    <property type="entry name" value="RT_POL"/>
    <property type="match status" value="1"/>
</dbReference>
<sequence length="351" mass="40421">MLGIPTVLDRLLQQAISQWMTPKYEEHFSVNSYGFRPNKNAHQAVMQAQEYVREGKEWIVELDLEKFFDKVNHDRLMSILSKTVTDKGTLKLIRSYLTSGILADGVISQRTEGTPQGSPLSPLLSNVILDELDKELEKRGHAYVRYADDCSIYVKSEAAARRVAKSIIEYIEGKLLLKVNREKTKVSQPNESTLLGFTFLKTKTGWEIWIADKSIGRIREKCRTITSRSNGMSEEERIGKLQTIIKGWVNYFSISKAKNVMRDLDMFVRGRLRMCQWKAWKRPKTRAKELIRLGCTREWAYKCGYSSKGSCRMAHSQALLFSLTNKVFVKRGYIGFYNAYERKIGAQPSLF</sequence>
<accession>A0A1J5Q2H3</accession>
<evidence type="ECO:0000256" key="2">
    <source>
        <dbReference type="ARBA" id="ARBA00022695"/>
    </source>
</evidence>
<comment type="similarity">
    <text evidence="6">Belongs to the bacterial reverse transcriptase family.</text>
</comment>
<keyword evidence="1" id="KW-0808">Transferase</keyword>
<proteinExistence type="inferred from homology"/>
<dbReference type="Pfam" id="PF08388">
    <property type="entry name" value="GIIM"/>
    <property type="match status" value="1"/>
</dbReference>
<evidence type="ECO:0000313" key="9">
    <source>
        <dbReference type="EMBL" id="OIQ77514.1"/>
    </source>
</evidence>
<dbReference type="PANTHER" id="PTHR34047">
    <property type="entry name" value="NUCLEAR INTRON MATURASE 1, MITOCHONDRIAL-RELATED"/>
    <property type="match status" value="1"/>
</dbReference>
<evidence type="ECO:0000256" key="4">
    <source>
        <dbReference type="ARBA" id="ARBA00022842"/>
    </source>
</evidence>
<keyword evidence="5" id="KW-0051">Antiviral defense</keyword>
<protein>
    <submittedName>
        <fullName evidence="9">Group II intron-encoded protein LtrA</fullName>
    </submittedName>
</protein>
<evidence type="ECO:0000256" key="7">
    <source>
        <dbReference type="ARBA" id="ARBA00048173"/>
    </source>
</evidence>
<keyword evidence="2" id="KW-0548">Nucleotidyltransferase</keyword>
<feature type="domain" description="Reverse transcriptase" evidence="8">
    <location>
        <begin position="1"/>
        <end position="199"/>
    </location>
</feature>
<dbReference type="NCBIfam" id="TIGR04416">
    <property type="entry name" value="group_II_RT_mat"/>
    <property type="match status" value="1"/>
</dbReference>
<dbReference type="Gene3D" id="3.30.70.270">
    <property type="match status" value="1"/>
</dbReference>
<comment type="caution">
    <text evidence="9">The sequence shown here is derived from an EMBL/GenBank/DDBJ whole genome shotgun (WGS) entry which is preliminary data.</text>
</comment>
<dbReference type="GO" id="GO:0003723">
    <property type="term" value="F:RNA binding"/>
    <property type="evidence" value="ECO:0007669"/>
    <property type="project" value="InterPro"/>
</dbReference>
<dbReference type="EMBL" id="MLJW01001597">
    <property type="protein sequence ID" value="OIQ77514.1"/>
    <property type="molecule type" value="Genomic_DNA"/>
</dbReference>
<dbReference type="Pfam" id="PF00078">
    <property type="entry name" value="RVT_1"/>
    <property type="match status" value="1"/>
</dbReference>
<evidence type="ECO:0000256" key="1">
    <source>
        <dbReference type="ARBA" id="ARBA00022679"/>
    </source>
</evidence>
<dbReference type="SUPFAM" id="SSF56672">
    <property type="entry name" value="DNA/RNA polymerases"/>
    <property type="match status" value="1"/>
</dbReference>
<dbReference type="PRINTS" id="PR00866">
    <property type="entry name" value="RNADNAPOLMS"/>
</dbReference>
<comment type="catalytic activity">
    <reaction evidence="7">
        <text>DNA(n) + a 2'-deoxyribonucleoside 5'-triphosphate = DNA(n+1) + diphosphate</text>
        <dbReference type="Rhea" id="RHEA:22508"/>
        <dbReference type="Rhea" id="RHEA-COMP:17339"/>
        <dbReference type="Rhea" id="RHEA-COMP:17340"/>
        <dbReference type="ChEBI" id="CHEBI:33019"/>
        <dbReference type="ChEBI" id="CHEBI:61560"/>
        <dbReference type="ChEBI" id="CHEBI:173112"/>
        <dbReference type="EC" id="2.7.7.49"/>
    </reaction>
</comment>
<dbReference type="InterPro" id="IPR030931">
    <property type="entry name" value="Group_II_RT_mat"/>
</dbReference>
<evidence type="ECO:0000256" key="3">
    <source>
        <dbReference type="ARBA" id="ARBA00022723"/>
    </source>
</evidence>
<dbReference type="InterPro" id="IPR013597">
    <property type="entry name" value="Mat_intron_G2"/>
</dbReference>
<evidence type="ECO:0000256" key="6">
    <source>
        <dbReference type="ARBA" id="ARBA00034120"/>
    </source>
</evidence>
<dbReference type="CDD" id="cd01651">
    <property type="entry name" value="RT_G2_intron"/>
    <property type="match status" value="1"/>
</dbReference>
<dbReference type="AlphaFoldDB" id="A0A1J5Q2H3"/>
<dbReference type="InterPro" id="IPR043502">
    <property type="entry name" value="DNA/RNA_pol_sf"/>
</dbReference>